<accession>A0A8X6F244</accession>
<sequence>MMLKKYLMDALMMFVLQKVIYLRFGERLLHIYFINCTFLTYWALLRCMLIAKILYVVLTRIESCHI</sequence>
<name>A0A8X6F244_TRICU</name>
<protein>
    <submittedName>
        <fullName evidence="2">Uncharacterized protein</fullName>
    </submittedName>
</protein>
<comment type="caution">
    <text evidence="2">The sequence shown here is derived from an EMBL/GenBank/DDBJ whole genome shotgun (WGS) entry which is preliminary data.</text>
</comment>
<keyword evidence="3" id="KW-1185">Reference proteome</keyword>
<evidence type="ECO:0000256" key="1">
    <source>
        <dbReference type="SAM" id="Phobius"/>
    </source>
</evidence>
<dbReference type="AlphaFoldDB" id="A0A8X6F244"/>
<evidence type="ECO:0000313" key="2">
    <source>
        <dbReference type="EMBL" id="GFQ67526.1"/>
    </source>
</evidence>
<dbReference type="EMBL" id="BMAO01030357">
    <property type="protein sequence ID" value="GFQ67526.1"/>
    <property type="molecule type" value="Genomic_DNA"/>
</dbReference>
<proteinExistence type="predicted"/>
<gene>
    <name evidence="2" type="ORF">TNCT_548301</name>
</gene>
<organism evidence="2 3">
    <name type="scientific">Trichonephila clavata</name>
    <name type="common">Joro spider</name>
    <name type="synonym">Nephila clavata</name>
    <dbReference type="NCBI Taxonomy" id="2740835"/>
    <lineage>
        <taxon>Eukaryota</taxon>
        <taxon>Metazoa</taxon>
        <taxon>Ecdysozoa</taxon>
        <taxon>Arthropoda</taxon>
        <taxon>Chelicerata</taxon>
        <taxon>Arachnida</taxon>
        <taxon>Araneae</taxon>
        <taxon>Araneomorphae</taxon>
        <taxon>Entelegynae</taxon>
        <taxon>Araneoidea</taxon>
        <taxon>Nephilidae</taxon>
        <taxon>Trichonephila</taxon>
    </lineage>
</organism>
<feature type="transmembrane region" description="Helical" evidence="1">
    <location>
        <begin position="30"/>
        <end position="58"/>
    </location>
</feature>
<reference evidence="2" key="1">
    <citation type="submission" date="2020-07" db="EMBL/GenBank/DDBJ databases">
        <title>Multicomponent nature underlies the extraordinary mechanical properties of spider dragline silk.</title>
        <authorList>
            <person name="Kono N."/>
            <person name="Nakamura H."/>
            <person name="Mori M."/>
            <person name="Yoshida Y."/>
            <person name="Ohtoshi R."/>
            <person name="Malay A.D."/>
            <person name="Moran D.A.P."/>
            <person name="Tomita M."/>
            <person name="Numata K."/>
            <person name="Arakawa K."/>
        </authorList>
    </citation>
    <scope>NUCLEOTIDE SEQUENCE</scope>
</reference>
<evidence type="ECO:0000313" key="3">
    <source>
        <dbReference type="Proteomes" id="UP000887116"/>
    </source>
</evidence>
<dbReference type="Proteomes" id="UP000887116">
    <property type="component" value="Unassembled WGS sequence"/>
</dbReference>
<keyword evidence="1" id="KW-0812">Transmembrane</keyword>
<keyword evidence="1" id="KW-0472">Membrane</keyword>
<keyword evidence="1" id="KW-1133">Transmembrane helix</keyword>